<dbReference type="InterPro" id="IPR000868">
    <property type="entry name" value="Isochorismatase-like_dom"/>
</dbReference>
<dbReference type="GO" id="GO:0016787">
    <property type="term" value="F:hydrolase activity"/>
    <property type="evidence" value="ECO:0007669"/>
    <property type="project" value="UniProtKB-KW"/>
</dbReference>
<dbReference type="Pfam" id="PF00857">
    <property type="entry name" value="Isochorismatase"/>
    <property type="match status" value="1"/>
</dbReference>
<dbReference type="PANTHER" id="PTHR43540:SF9">
    <property type="entry name" value="FAMILY HYDROLASE, PUTATIVE (AFU_ORTHOLOGUE AFUA_2G08700)-RELATED"/>
    <property type="match status" value="1"/>
</dbReference>
<organism evidence="3 4">
    <name type="scientific">Piscinibacter gummiphilus</name>
    <dbReference type="NCBI Taxonomy" id="946333"/>
    <lineage>
        <taxon>Bacteria</taxon>
        <taxon>Pseudomonadati</taxon>
        <taxon>Pseudomonadota</taxon>
        <taxon>Betaproteobacteria</taxon>
        <taxon>Burkholderiales</taxon>
        <taxon>Sphaerotilaceae</taxon>
        <taxon>Piscinibacter</taxon>
    </lineage>
</organism>
<dbReference type="InterPro" id="IPR050272">
    <property type="entry name" value="Isochorismatase-like_hydrls"/>
</dbReference>
<keyword evidence="1 3" id="KW-0378">Hydrolase</keyword>
<name>A0ABZ0CMP0_9BURK</name>
<evidence type="ECO:0000313" key="4">
    <source>
        <dbReference type="Proteomes" id="UP001303946"/>
    </source>
</evidence>
<gene>
    <name evidence="3" type="ORF">RXV79_15050</name>
</gene>
<evidence type="ECO:0000313" key="3">
    <source>
        <dbReference type="EMBL" id="WOB06243.1"/>
    </source>
</evidence>
<accession>A0ABZ0CMP0</accession>
<evidence type="ECO:0000256" key="1">
    <source>
        <dbReference type="ARBA" id="ARBA00022801"/>
    </source>
</evidence>
<dbReference type="EC" id="3.-.-.-" evidence="3"/>
<feature type="domain" description="Isochorismatase-like" evidence="2">
    <location>
        <begin position="48"/>
        <end position="230"/>
    </location>
</feature>
<dbReference type="EMBL" id="CP136336">
    <property type="protein sequence ID" value="WOB06243.1"/>
    <property type="molecule type" value="Genomic_DNA"/>
</dbReference>
<sequence length="253" mass="27825">MKPMGSHLANRWRVSAAHCDLTRAERRPVRPVELAAEPQAVTVDANRSALIVVDMQNDFCAKGGYLDYRGIDITPDRAPIEPLRRLVPALRAQGVPIVWLNWGVRRDLLNIHPSLLHAHTQDGEGAGLGERIPGGAEILLKGSWGAQIVDELNPGEQDIHVTKHRFSGFWDTELDSILRNMGLTTLFFAGVNADQCVMTTLEDASFLGYDVLMLRDCVGTTSPPFCMQATEYNVKLLYGFMTDSGALLSGLKA</sequence>
<keyword evidence="4" id="KW-1185">Reference proteome</keyword>
<dbReference type="Gene3D" id="3.40.50.850">
    <property type="entry name" value="Isochorismatase-like"/>
    <property type="match status" value="1"/>
</dbReference>
<reference evidence="3 4" key="1">
    <citation type="submission" date="2023-10" db="EMBL/GenBank/DDBJ databases">
        <title>Bacteria for the degradation of biodegradable plastic PBAT(Polybutylene adipate terephthalate).</title>
        <authorList>
            <person name="Weon H.-Y."/>
            <person name="Yeon J."/>
        </authorList>
    </citation>
    <scope>NUCLEOTIDE SEQUENCE [LARGE SCALE GENOMIC DNA]</scope>
    <source>
        <strain evidence="3 4">SBD 7-3</strain>
    </source>
</reference>
<dbReference type="InterPro" id="IPR036380">
    <property type="entry name" value="Isochorismatase-like_sf"/>
</dbReference>
<dbReference type="Proteomes" id="UP001303946">
    <property type="component" value="Chromosome"/>
</dbReference>
<dbReference type="SUPFAM" id="SSF52499">
    <property type="entry name" value="Isochorismatase-like hydrolases"/>
    <property type="match status" value="1"/>
</dbReference>
<dbReference type="CDD" id="cd00431">
    <property type="entry name" value="cysteine_hydrolases"/>
    <property type="match status" value="1"/>
</dbReference>
<evidence type="ECO:0000259" key="2">
    <source>
        <dbReference type="Pfam" id="PF00857"/>
    </source>
</evidence>
<protein>
    <submittedName>
        <fullName evidence="3">Isochorismatase family cysteine hydrolase</fullName>
        <ecNumber evidence="3">3.-.-.-</ecNumber>
    </submittedName>
</protein>
<dbReference type="PANTHER" id="PTHR43540">
    <property type="entry name" value="PEROXYUREIDOACRYLATE/UREIDOACRYLATE AMIDOHYDROLASE-RELATED"/>
    <property type="match status" value="1"/>
</dbReference>
<proteinExistence type="predicted"/>
<dbReference type="RefSeq" id="WP_316698616.1">
    <property type="nucleotide sequence ID" value="NZ_CP136336.1"/>
</dbReference>